<organism evidence="9 10">
    <name type="scientific">Capnocytophaga canimorsus (strain 5)</name>
    <dbReference type="NCBI Taxonomy" id="860228"/>
    <lineage>
        <taxon>Bacteria</taxon>
        <taxon>Pseudomonadati</taxon>
        <taxon>Bacteroidota</taxon>
        <taxon>Flavobacteriia</taxon>
        <taxon>Flavobacteriales</taxon>
        <taxon>Flavobacteriaceae</taxon>
        <taxon>Capnocytophaga</taxon>
    </lineage>
</organism>
<dbReference type="STRING" id="860228.Ccan_13660"/>
<keyword evidence="10" id="KW-1185">Reference proteome</keyword>
<evidence type="ECO:0000313" key="9">
    <source>
        <dbReference type="EMBL" id="AEK23482.1"/>
    </source>
</evidence>
<evidence type="ECO:0000256" key="1">
    <source>
        <dbReference type="ARBA" id="ARBA00004752"/>
    </source>
</evidence>
<evidence type="ECO:0000259" key="8">
    <source>
        <dbReference type="PROSITE" id="PS52029"/>
    </source>
</evidence>
<dbReference type="OrthoDB" id="9809748at2"/>
<gene>
    <name evidence="9" type="ordered locus">Ccan_13660</name>
</gene>
<feature type="domain" description="L,D-TPase catalytic" evidence="8">
    <location>
        <begin position="61"/>
        <end position="194"/>
    </location>
</feature>
<evidence type="ECO:0000256" key="7">
    <source>
        <dbReference type="PROSITE-ProRule" id="PRU01373"/>
    </source>
</evidence>
<dbReference type="GO" id="GO:0009252">
    <property type="term" value="P:peptidoglycan biosynthetic process"/>
    <property type="evidence" value="ECO:0007669"/>
    <property type="project" value="UniProtKB-UniPathway"/>
</dbReference>
<keyword evidence="6 7" id="KW-0961">Cell wall biogenesis/degradation</keyword>
<dbReference type="Pfam" id="PF03734">
    <property type="entry name" value="YkuD"/>
    <property type="match status" value="1"/>
</dbReference>
<dbReference type="PROSITE" id="PS52029">
    <property type="entry name" value="LD_TPASE"/>
    <property type="match status" value="1"/>
</dbReference>
<name>F9YQ63_CAPCC</name>
<dbReference type="PANTHER" id="PTHR36699">
    <property type="entry name" value="LD-TRANSPEPTIDASE"/>
    <property type="match status" value="1"/>
</dbReference>
<dbReference type="SUPFAM" id="SSF141523">
    <property type="entry name" value="L,D-transpeptidase catalytic domain-like"/>
    <property type="match status" value="1"/>
</dbReference>
<sequence length="249" mass="28996">MYQLLNKIIIALIPVFPFAQQTDFLTAQKKYERVRIALKEKQEVLRQKLDKHNLSVNNLNLIFVAYKDDDLLEIYGKSKKEHTYRKIISYPICSRSGKLGPKRKQGDGQVPEGFYHIDRFNPSSNFYLSLGLNYPNLSDKRKSKVHDLGGDIFIHGACVTVGCLPMTDNYIKEIYLLATYARNNGQNKIPVYLFPFKMTDKNMQIYKGKYKYNEELISFWNNLKKGYDTFVKDLKALDVQITKNGDYSF</sequence>
<dbReference type="PANTHER" id="PTHR36699:SF1">
    <property type="entry name" value="L,D-TRANSPEPTIDASE YAFK-RELATED"/>
    <property type="match status" value="1"/>
</dbReference>
<feature type="active site" description="Nucleophile" evidence="7">
    <location>
        <position position="163"/>
    </location>
</feature>
<dbReference type="HOGENOM" id="CLU_032558_2_1_10"/>
<evidence type="ECO:0000256" key="5">
    <source>
        <dbReference type="ARBA" id="ARBA00022984"/>
    </source>
</evidence>
<dbReference type="Proteomes" id="UP000008895">
    <property type="component" value="Chromosome"/>
</dbReference>
<dbReference type="AlphaFoldDB" id="F9YQ63"/>
<evidence type="ECO:0000256" key="2">
    <source>
        <dbReference type="ARBA" id="ARBA00005992"/>
    </source>
</evidence>
<feature type="active site" description="Proton donor/acceptor" evidence="7">
    <location>
        <position position="155"/>
    </location>
</feature>
<evidence type="ECO:0000256" key="4">
    <source>
        <dbReference type="ARBA" id="ARBA00022960"/>
    </source>
</evidence>
<dbReference type="RefSeq" id="WP_013997471.1">
    <property type="nucleotide sequence ID" value="NC_015846.1"/>
</dbReference>
<comment type="similarity">
    <text evidence="2">Belongs to the YkuD family.</text>
</comment>
<evidence type="ECO:0000256" key="6">
    <source>
        <dbReference type="ARBA" id="ARBA00023316"/>
    </source>
</evidence>
<keyword evidence="4 7" id="KW-0133">Cell shape</keyword>
<dbReference type="MEROPS" id="C82.A01"/>
<dbReference type="EMBL" id="CP002113">
    <property type="protein sequence ID" value="AEK23482.1"/>
    <property type="molecule type" value="Genomic_DNA"/>
</dbReference>
<dbReference type="InterPro" id="IPR005490">
    <property type="entry name" value="LD_TPept_cat_dom"/>
</dbReference>
<dbReference type="KEGG" id="ccm:Ccan_13660"/>
<keyword evidence="3" id="KW-0808">Transferase</keyword>
<comment type="pathway">
    <text evidence="1 7">Cell wall biogenesis; peptidoglycan biosynthesis.</text>
</comment>
<dbReference type="eggNOG" id="COG3034">
    <property type="taxonomic scope" value="Bacteria"/>
</dbReference>
<dbReference type="UniPathway" id="UPA00219"/>
<dbReference type="GO" id="GO:0016740">
    <property type="term" value="F:transferase activity"/>
    <property type="evidence" value="ECO:0007669"/>
    <property type="project" value="UniProtKB-KW"/>
</dbReference>
<evidence type="ECO:0000313" key="10">
    <source>
        <dbReference type="Proteomes" id="UP000008895"/>
    </source>
</evidence>
<proteinExistence type="inferred from homology"/>
<accession>F9YQ63</accession>
<dbReference type="GO" id="GO:0071555">
    <property type="term" value="P:cell wall organization"/>
    <property type="evidence" value="ECO:0007669"/>
    <property type="project" value="UniProtKB-UniRule"/>
</dbReference>
<reference evidence="9 10" key="1">
    <citation type="journal article" date="2011" name="J. Bacteriol.">
        <title>Complete genome sequence of the dog commensal and human pathogen Capnocytophaga canimorsus strain 5.</title>
        <authorList>
            <person name="Manfredi P."/>
            <person name="Pagni M."/>
            <person name="Cornelis G.R."/>
        </authorList>
    </citation>
    <scope>NUCLEOTIDE SEQUENCE [LARGE SCALE GENOMIC DNA]</scope>
    <source>
        <strain evidence="10">5</strain>
    </source>
</reference>
<dbReference type="CDD" id="cd16913">
    <property type="entry name" value="YkuD_like"/>
    <property type="match status" value="1"/>
</dbReference>
<dbReference type="GO" id="GO:0004180">
    <property type="term" value="F:carboxypeptidase activity"/>
    <property type="evidence" value="ECO:0007669"/>
    <property type="project" value="UniProtKB-ARBA"/>
</dbReference>
<dbReference type="GO" id="GO:0008360">
    <property type="term" value="P:regulation of cell shape"/>
    <property type="evidence" value="ECO:0007669"/>
    <property type="project" value="UniProtKB-UniRule"/>
</dbReference>
<keyword evidence="5 7" id="KW-0573">Peptidoglycan synthesis</keyword>
<protein>
    <submittedName>
        <fullName evidence="9">Uncharacterized protein yafK</fullName>
    </submittedName>
</protein>
<evidence type="ECO:0000256" key="3">
    <source>
        <dbReference type="ARBA" id="ARBA00022679"/>
    </source>
</evidence>
<dbReference type="InterPro" id="IPR038063">
    <property type="entry name" value="Transpep_catalytic_dom"/>
</dbReference>